<dbReference type="GO" id="GO:0003700">
    <property type="term" value="F:DNA-binding transcription factor activity"/>
    <property type="evidence" value="ECO:0007669"/>
    <property type="project" value="TreeGrafter"/>
</dbReference>
<dbReference type="SUPFAM" id="SSF46689">
    <property type="entry name" value="Homeodomain-like"/>
    <property type="match status" value="1"/>
</dbReference>
<accession>A0A1Y0HZY7</accession>
<dbReference type="EMBL" id="CP021383">
    <property type="protein sequence ID" value="ARU52804.1"/>
    <property type="molecule type" value="Genomic_DNA"/>
</dbReference>
<evidence type="ECO:0000256" key="2">
    <source>
        <dbReference type="PROSITE-ProRule" id="PRU00335"/>
    </source>
</evidence>
<dbReference type="PANTHER" id="PTHR30055">
    <property type="entry name" value="HTH-TYPE TRANSCRIPTIONAL REGULATOR RUTR"/>
    <property type="match status" value="1"/>
</dbReference>
<name>A0A1Y0HZY7_CELCE</name>
<dbReference type="PANTHER" id="PTHR30055:SF146">
    <property type="entry name" value="HTH-TYPE TRANSCRIPTIONAL DUAL REGULATOR CECR"/>
    <property type="match status" value="1"/>
</dbReference>
<dbReference type="InterPro" id="IPR009057">
    <property type="entry name" value="Homeodomain-like_sf"/>
</dbReference>
<gene>
    <name evidence="4" type="ORF">CBR64_16480</name>
</gene>
<dbReference type="InterPro" id="IPR050109">
    <property type="entry name" value="HTH-type_TetR-like_transc_reg"/>
</dbReference>
<organism evidence="4 5">
    <name type="scientific">Cellulosimicrobium cellulans</name>
    <name type="common">Arthrobacter luteus</name>
    <dbReference type="NCBI Taxonomy" id="1710"/>
    <lineage>
        <taxon>Bacteria</taxon>
        <taxon>Bacillati</taxon>
        <taxon>Actinomycetota</taxon>
        <taxon>Actinomycetes</taxon>
        <taxon>Micrococcales</taxon>
        <taxon>Promicromonosporaceae</taxon>
        <taxon>Cellulosimicrobium</taxon>
    </lineage>
</organism>
<dbReference type="Gene3D" id="1.10.357.10">
    <property type="entry name" value="Tetracycline Repressor, domain 2"/>
    <property type="match status" value="1"/>
</dbReference>
<feature type="DNA-binding region" description="H-T-H motif" evidence="2">
    <location>
        <begin position="36"/>
        <end position="55"/>
    </location>
</feature>
<keyword evidence="1 2" id="KW-0238">DNA-binding</keyword>
<dbReference type="InterPro" id="IPR001647">
    <property type="entry name" value="HTH_TetR"/>
</dbReference>
<sequence length="196" mass="21124">MSSDGPARRMTRDERREQILDAATAVFAEGGYAGTSTDQVARAANVSQPYVVRLFGTKEELFREVFDRVAGEIVARFEAVPPGPDAKAAMGDAYTRLIADPDQLRVLMHGFVLGADPVLGTRARAVLAQAFDLYRTRAGASDEEARDFVARGMLLNTLFAVEAPSHADDDPALALLVRCTVDPTDLPARAATEGTR</sequence>
<dbReference type="KEGG" id="cceu:CBR64_16480"/>
<reference evidence="4 5" key="1">
    <citation type="submission" date="2017-05" db="EMBL/GenBank/DDBJ databases">
        <authorList>
            <person name="Song R."/>
            <person name="Chenine A.L."/>
            <person name="Ruprecht R.M."/>
        </authorList>
    </citation>
    <scope>NUCLEOTIDE SEQUENCE [LARGE SCALE GENOMIC DNA]</scope>
    <source>
        <strain evidence="4 5">PSBB019</strain>
    </source>
</reference>
<feature type="domain" description="HTH tetR-type" evidence="3">
    <location>
        <begin position="13"/>
        <end position="73"/>
    </location>
</feature>
<dbReference type="PROSITE" id="PS50977">
    <property type="entry name" value="HTH_TETR_2"/>
    <property type="match status" value="1"/>
</dbReference>
<protein>
    <recommendedName>
        <fullName evidence="3">HTH tetR-type domain-containing protein</fullName>
    </recommendedName>
</protein>
<dbReference type="GO" id="GO:0000976">
    <property type="term" value="F:transcription cis-regulatory region binding"/>
    <property type="evidence" value="ECO:0007669"/>
    <property type="project" value="TreeGrafter"/>
</dbReference>
<dbReference type="OrthoDB" id="3691941at2"/>
<evidence type="ECO:0000313" key="5">
    <source>
        <dbReference type="Proteomes" id="UP000196228"/>
    </source>
</evidence>
<dbReference type="PRINTS" id="PR00455">
    <property type="entry name" value="HTHTETR"/>
</dbReference>
<evidence type="ECO:0000256" key="1">
    <source>
        <dbReference type="ARBA" id="ARBA00023125"/>
    </source>
</evidence>
<evidence type="ECO:0000313" key="4">
    <source>
        <dbReference type="EMBL" id="ARU52804.1"/>
    </source>
</evidence>
<evidence type="ECO:0000259" key="3">
    <source>
        <dbReference type="PROSITE" id="PS50977"/>
    </source>
</evidence>
<dbReference type="AlphaFoldDB" id="A0A1Y0HZY7"/>
<dbReference type="RefSeq" id="WP_087471753.1">
    <property type="nucleotide sequence ID" value="NZ_CP021383.1"/>
</dbReference>
<dbReference type="Pfam" id="PF00440">
    <property type="entry name" value="TetR_N"/>
    <property type="match status" value="1"/>
</dbReference>
<dbReference type="Proteomes" id="UP000196228">
    <property type="component" value="Chromosome"/>
</dbReference>
<proteinExistence type="predicted"/>